<proteinExistence type="predicted"/>
<gene>
    <name evidence="3" type="ORF">RUM43_011583</name>
    <name evidence="4" type="ORF">RUM44_013908</name>
</gene>
<dbReference type="EMBL" id="JAWJWE010000039">
    <property type="protein sequence ID" value="KAK6621277.1"/>
    <property type="molecule type" value="Genomic_DNA"/>
</dbReference>
<evidence type="ECO:0000256" key="1">
    <source>
        <dbReference type="SAM" id="MobiDB-lite"/>
    </source>
</evidence>
<dbReference type="AlphaFoldDB" id="A0AAN8PFC5"/>
<evidence type="ECO:0000313" key="3">
    <source>
        <dbReference type="EMBL" id="KAK6621277.1"/>
    </source>
</evidence>
<comment type="caution">
    <text evidence="3">The sequence shown here is derived from an EMBL/GenBank/DDBJ whole genome shotgun (WGS) entry which is preliminary data.</text>
</comment>
<protein>
    <recommendedName>
        <fullName evidence="7">Secreted protein</fullName>
    </recommendedName>
</protein>
<evidence type="ECO:0000256" key="2">
    <source>
        <dbReference type="SAM" id="SignalP"/>
    </source>
</evidence>
<name>A0AAN8PFC5_POLSC</name>
<dbReference type="Proteomes" id="UP001359485">
    <property type="component" value="Unassembled WGS sequence"/>
</dbReference>
<sequence length="114" mass="12649">MAYLKLTVLLAVICILTRTNVEASSRVLRETEVSQETGSLESQVKEQLMTTFDSIKKTMEELTSKINTGDIGMGIRNFTSMLENYAKKTAEQFSSISSGQASNTEANNEQETKE</sequence>
<evidence type="ECO:0000313" key="5">
    <source>
        <dbReference type="Proteomes" id="UP001359485"/>
    </source>
</evidence>
<evidence type="ECO:0008006" key="7">
    <source>
        <dbReference type="Google" id="ProtNLM"/>
    </source>
</evidence>
<dbReference type="EMBL" id="JAWJWF010000001">
    <property type="protein sequence ID" value="KAK6642185.1"/>
    <property type="molecule type" value="Genomic_DNA"/>
</dbReference>
<evidence type="ECO:0000313" key="4">
    <source>
        <dbReference type="EMBL" id="KAK6642185.1"/>
    </source>
</evidence>
<keyword evidence="5" id="KW-1185">Reference proteome</keyword>
<reference evidence="3 6" key="1">
    <citation type="submission" date="2023-10" db="EMBL/GenBank/DDBJ databases">
        <title>Genomes of two closely related lineages of the louse Polyplax serrata with different host specificities.</title>
        <authorList>
            <person name="Martinu J."/>
            <person name="Tarabai H."/>
            <person name="Stefka J."/>
            <person name="Hypsa V."/>
        </authorList>
    </citation>
    <scope>NUCLEOTIDE SEQUENCE [LARGE SCALE GENOMIC DNA]</scope>
    <source>
        <strain evidence="4">98ZLc_SE</strain>
        <strain evidence="3">HR10_N</strain>
    </source>
</reference>
<evidence type="ECO:0000313" key="6">
    <source>
        <dbReference type="Proteomes" id="UP001372834"/>
    </source>
</evidence>
<dbReference type="Proteomes" id="UP001372834">
    <property type="component" value="Unassembled WGS sequence"/>
</dbReference>
<organism evidence="3 6">
    <name type="scientific">Polyplax serrata</name>
    <name type="common">Common mouse louse</name>
    <dbReference type="NCBI Taxonomy" id="468196"/>
    <lineage>
        <taxon>Eukaryota</taxon>
        <taxon>Metazoa</taxon>
        <taxon>Ecdysozoa</taxon>
        <taxon>Arthropoda</taxon>
        <taxon>Hexapoda</taxon>
        <taxon>Insecta</taxon>
        <taxon>Pterygota</taxon>
        <taxon>Neoptera</taxon>
        <taxon>Paraneoptera</taxon>
        <taxon>Psocodea</taxon>
        <taxon>Troctomorpha</taxon>
        <taxon>Phthiraptera</taxon>
        <taxon>Anoplura</taxon>
        <taxon>Polyplacidae</taxon>
        <taxon>Polyplax</taxon>
    </lineage>
</organism>
<accession>A0AAN8PFC5</accession>
<feature type="signal peptide" evidence="2">
    <location>
        <begin position="1"/>
        <end position="23"/>
    </location>
</feature>
<keyword evidence="2" id="KW-0732">Signal</keyword>
<feature type="region of interest" description="Disordered" evidence="1">
    <location>
        <begin position="92"/>
        <end position="114"/>
    </location>
</feature>
<feature type="chain" id="PRO_5042922244" description="Secreted protein" evidence="2">
    <location>
        <begin position="24"/>
        <end position="114"/>
    </location>
</feature>